<protein>
    <submittedName>
        <fullName evidence="6">Subtilisin-like protein</fullName>
    </submittedName>
</protein>
<dbReference type="GO" id="GO:0004252">
    <property type="term" value="F:serine-type endopeptidase activity"/>
    <property type="evidence" value="ECO:0007669"/>
    <property type="project" value="InterPro"/>
</dbReference>
<accession>A0A9P4IZM6</accession>
<evidence type="ECO:0000256" key="3">
    <source>
        <dbReference type="ARBA" id="ARBA00022825"/>
    </source>
</evidence>
<organism evidence="6 7">
    <name type="scientific">Myriangium duriaei CBS 260.36</name>
    <dbReference type="NCBI Taxonomy" id="1168546"/>
    <lineage>
        <taxon>Eukaryota</taxon>
        <taxon>Fungi</taxon>
        <taxon>Dikarya</taxon>
        <taxon>Ascomycota</taxon>
        <taxon>Pezizomycotina</taxon>
        <taxon>Dothideomycetes</taxon>
        <taxon>Dothideomycetidae</taxon>
        <taxon>Myriangiales</taxon>
        <taxon>Myriangiaceae</taxon>
        <taxon>Myriangium</taxon>
    </lineage>
</organism>
<dbReference type="EMBL" id="ML996086">
    <property type="protein sequence ID" value="KAF2152813.1"/>
    <property type="molecule type" value="Genomic_DNA"/>
</dbReference>
<gene>
    <name evidence="6" type="ORF">K461DRAFT_268696</name>
</gene>
<dbReference type="SUPFAM" id="SSF52743">
    <property type="entry name" value="Subtilisin-like"/>
    <property type="match status" value="1"/>
</dbReference>
<evidence type="ECO:0000256" key="2">
    <source>
        <dbReference type="ARBA" id="ARBA00022670"/>
    </source>
</evidence>
<dbReference type="InterPro" id="IPR050131">
    <property type="entry name" value="Peptidase_S8_subtilisin-like"/>
</dbReference>
<comment type="caution">
    <text evidence="6">The sequence shown here is derived from an EMBL/GenBank/DDBJ whole genome shotgun (WGS) entry which is preliminary data.</text>
</comment>
<proteinExistence type="inferred from homology"/>
<evidence type="ECO:0000313" key="6">
    <source>
        <dbReference type="EMBL" id="KAF2152813.1"/>
    </source>
</evidence>
<keyword evidence="7" id="KW-1185">Reference proteome</keyword>
<keyword evidence="3" id="KW-0720">Serine protease</keyword>
<sequence length="250" mass="26689">MSGRMTNESTLLEATAQRRWGSPPMYVQPNAPWYLAQIPHRDVKNTRNKYTWLGTGKLFNDRSGHGTHTAALIAGETYGVAKSALILDVKVAPNGLGYTSDILAGFNFAVYDMRRTIDIPDSVVLLPIDPGSGVLSQAIDQAATSGTVTMIPTKARLPSQKRLTSSNYGPKVSLFAPGDNILSAWKSPGTIQVLSSTGPAAAQVAGLVCLLKELERMDAQATKWKLVSLATKSVADARGAALVLYNGSDK</sequence>
<dbReference type="Gene3D" id="3.40.50.200">
    <property type="entry name" value="Peptidase S8/S53 domain"/>
    <property type="match status" value="2"/>
</dbReference>
<dbReference type="InterPro" id="IPR036852">
    <property type="entry name" value="Peptidase_S8/S53_dom_sf"/>
</dbReference>
<dbReference type="Pfam" id="PF00082">
    <property type="entry name" value="Peptidase_S8"/>
    <property type="match status" value="1"/>
</dbReference>
<reference evidence="6" key="1">
    <citation type="journal article" date="2020" name="Stud. Mycol.">
        <title>101 Dothideomycetes genomes: a test case for predicting lifestyles and emergence of pathogens.</title>
        <authorList>
            <person name="Haridas S."/>
            <person name="Albert R."/>
            <person name="Binder M."/>
            <person name="Bloem J."/>
            <person name="Labutti K."/>
            <person name="Salamov A."/>
            <person name="Andreopoulos B."/>
            <person name="Baker S."/>
            <person name="Barry K."/>
            <person name="Bills G."/>
            <person name="Bluhm B."/>
            <person name="Cannon C."/>
            <person name="Castanera R."/>
            <person name="Culley D."/>
            <person name="Daum C."/>
            <person name="Ezra D."/>
            <person name="Gonzalez J."/>
            <person name="Henrissat B."/>
            <person name="Kuo A."/>
            <person name="Liang C."/>
            <person name="Lipzen A."/>
            <person name="Lutzoni F."/>
            <person name="Magnuson J."/>
            <person name="Mondo S."/>
            <person name="Nolan M."/>
            <person name="Ohm R."/>
            <person name="Pangilinan J."/>
            <person name="Park H.-J."/>
            <person name="Ramirez L."/>
            <person name="Alfaro M."/>
            <person name="Sun H."/>
            <person name="Tritt A."/>
            <person name="Yoshinaga Y."/>
            <person name="Zwiers L.-H."/>
            <person name="Turgeon B."/>
            <person name="Goodwin S."/>
            <person name="Spatafora J."/>
            <person name="Crous P."/>
            <person name="Grigoriev I."/>
        </authorList>
    </citation>
    <scope>NUCLEOTIDE SEQUENCE</scope>
    <source>
        <strain evidence="6">CBS 260.36</strain>
    </source>
</reference>
<evidence type="ECO:0000259" key="5">
    <source>
        <dbReference type="Pfam" id="PF00082"/>
    </source>
</evidence>
<dbReference type="AlphaFoldDB" id="A0A9P4IZM6"/>
<dbReference type="GO" id="GO:0006508">
    <property type="term" value="P:proteolysis"/>
    <property type="evidence" value="ECO:0007669"/>
    <property type="project" value="UniProtKB-KW"/>
</dbReference>
<name>A0A9P4IZM6_9PEZI</name>
<dbReference type="Proteomes" id="UP000799439">
    <property type="component" value="Unassembled WGS sequence"/>
</dbReference>
<comment type="similarity">
    <text evidence="1 4">Belongs to the peptidase S8 family.</text>
</comment>
<keyword evidence="3" id="KW-0378">Hydrolase</keyword>
<comment type="caution">
    <text evidence="4">Lacks conserved residue(s) required for the propagation of feature annotation.</text>
</comment>
<dbReference type="PANTHER" id="PTHR43806">
    <property type="entry name" value="PEPTIDASE S8"/>
    <property type="match status" value="1"/>
</dbReference>
<dbReference type="InterPro" id="IPR000209">
    <property type="entry name" value="Peptidase_S8/S53_dom"/>
</dbReference>
<dbReference type="PROSITE" id="PS51892">
    <property type="entry name" value="SUBTILASE"/>
    <property type="match status" value="1"/>
</dbReference>
<evidence type="ECO:0000313" key="7">
    <source>
        <dbReference type="Proteomes" id="UP000799439"/>
    </source>
</evidence>
<dbReference type="OrthoDB" id="206201at2759"/>
<dbReference type="PANTHER" id="PTHR43806:SF13">
    <property type="entry name" value="SUBTILASE-TYPE PROTEINASE RRT12"/>
    <property type="match status" value="1"/>
</dbReference>
<evidence type="ECO:0000256" key="1">
    <source>
        <dbReference type="ARBA" id="ARBA00011073"/>
    </source>
</evidence>
<evidence type="ECO:0000256" key="4">
    <source>
        <dbReference type="PROSITE-ProRule" id="PRU01240"/>
    </source>
</evidence>
<feature type="domain" description="Peptidase S8/S53" evidence="5">
    <location>
        <begin position="43"/>
        <end position="115"/>
    </location>
</feature>
<keyword evidence="2" id="KW-0645">Protease</keyword>